<dbReference type="PROSITE" id="PS50262">
    <property type="entry name" value="G_PROTEIN_RECEP_F1_2"/>
    <property type="match status" value="1"/>
</dbReference>
<evidence type="ECO:0000313" key="15">
    <source>
        <dbReference type="Ensembl" id="ENSGWIP00000003100.1"/>
    </source>
</evidence>
<dbReference type="InterPro" id="IPR001908">
    <property type="entry name" value="MC3-5R"/>
</dbReference>
<evidence type="ECO:0000259" key="14">
    <source>
        <dbReference type="PROSITE" id="PS50262"/>
    </source>
</evidence>
<keyword evidence="6 12" id="KW-0297">G-protein coupled receptor</keyword>
<organism evidence="15 16">
    <name type="scientific">Gouania willdenowi</name>
    <name type="common">Blunt-snouted clingfish</name>
    <name type="synonym">Lepadogaster willdenowi</name>
    <dbReference type="NCBI Taxonomy" id="441366"/>
    <lineage>
        <taxon>Eukaryota</taxon>
        <taxon>Metazoa</taxon>
        <taxon>Chordata</taxon>
        <taxon>Craniata</taxon>
        <taxon>Vertebrata</taxon>
        <taxon>Euteleostomi</taxon>
        <taxon>Actinopterygii</taxon>
        <taxon>Neopterygii</taxon>
        <taxon>Teleostei</taxon>
        <taxon>Neoteleostei</taxon>
        <taxon>Acanthomorphata</taxon>
        <taxon>Ovalentaria</taxon>
        <taxon>Blenniimorphae</taxon>
        <taxon>Blenniiformes</taxon>
        <taxon>Gobiesocoidei</taxon>
        <taxon>Gobiesocidae</taxon>
        <taxon>Gobiesocinae</taxon>
        <taxon>Gouania</taxon>
    </lineage>
</organism>
<keyword evidence="3" id="KW-1003">Cell membrane</keyword>
<evidence type="ECO:0000256" key="6">
    <source>
        <dbReference type="ARBA" id="ARBA00023040"/>
    </source>
</evidence>
<dbReference type="InterPro" id="IPR000276">
    <property type="entry name" value="GPCR_Rhodpsn"/>
</dbReference>
<evidence type="ECO:0000256" key="4">
    <source>
        <dbReference type="ARBA" id="ARBA00022692"/>
    </source>
</evidence>
<dbReference type="Proteomes" id="UP000694680">
    <property type="component" value="Chromosome 16"/>
</dbReference>
<evidence type="ECO:0000256" key="1">
    <source>
        <dbReference type="ARBA" id="ARBA00004651"/>
    </source>
</evidence>
<evidence type="ECO:0000256" key="2">
    <source>
        <dbReference type="ARBA" id="ARBA00022056"/>
    </source>
</evidence>
<dbReference type="GO" id="GO:0005886">
    <property type="term" value="C:plasma membrane"/>
    <property type="evidence" value="ECO:0007669"/>
    <property type="project" value="UniProtKB-SubCell"/>
</dbReference>
<keyword evidence="7 13" id="KW-0472">Membrane</keyword>
<feature type="transmembrane region" description="Helical" evidence="13">
    <location>
        <begin position="172"/>
        <end position="192"/>
    </location>
</feature>
<evidence type="ECO:0000256" key="7">
    <source>
        <dbReference type="ARBA" id="ARBA00023136"/>
    </source>
</evidence>
<dbReference type="SMART" id="SM01381">
    <property type="entry name" value="7TM_GPCR_Srsx"/>
    <property type="match status" value="1"/>
</dbReference>
<keyword evidence="16" id="KW-1185">Reference proteome</keyword>
<dbReference type="Ensembl" id="ENSGWIT00000003356.1">
    <property type="protein sequence ID" value="ENSGWIP00000003100.1"/>
    <property type="gene ID" value="ENSGWIG00000001688.1"/>
</dbReference>
<evidence type="ECO:0000256" key="8">
    <source>
        <dbReference type="ARBA" id="ARBA00023170"/>
    </source>
</evidence>
<evidence type="ECO:0000313" key="16">
    <source>
        <dbReference type="Proteomes" id="UP000694680"/>
    </source>
</evidence>
<sequence length="345" mass="39112">MASKEELLGESFYHDVVLDNFTGLHNYTPVLQLTPNQISTSRPARCEQMHIPVEVFLVLGIISLLENILIIAAIVKNENLHSPMYFFIGSLAIADLLVSLSNGTESIIIYLLNNGHLLVEEHFIVQLDNLFDSLICISVVASMCSLVAIAVDRYITIFYALRYHSLMTVKRTRWIIGAIWVFCIGCGVIFIIYSDSTPVIICLVLMFLIMLLIMASLYSHMFLLARSHVRRIVALPGHNSIHQRASMKGAITLTMLLGTFIVCWAPFFLHLILMISCPQSLYCVCFMSFFNIYLILIIINSVLDPLIYSLRSQEMRKTLKEIICCYSLKNVCNSICSQERAREKP</sequence>
<dbReference type="GO" id="GO:0004977">
    <property type="term" value="F:melanocortin receptor activity"/>
    <property type="evidence" value="ECO:0007669"/>
    <property type="project" value="InterPro"/>
</dbReference>
<dbReference type="InterPro" id="IPR000621">
    <property type="entry name" value="Melancort_rcpt_5"/>
</dbReference>
<proteinExistence type="inferred from homology"/>
<evidence type="ECO:0000256" key="9">
    <source>
        <dbReference type="ARBA" id="ARBA00023180"/>
    </source>
</evidence>
<feature type="transmembrane region" description="Helical" evidence="13">
    <location>
        <begin position="87"/>
        <end position="110"/>
    </location>
</feature>
<protein>
    <recommendedName>
        <fullName evidence="2">Melanocortin receptor 5</fullName>
    </recommendedName>
</protein>
<dbReference type="PROSITE" id="PS00237">
    <property type="entry name" value="G_PROTEIN_RECEP_F1_1"/>
    <property type="match status" value="1"/>
</dbReference>
<dbReference type="FunFam" id="1.20.1070.10:FF:000077">
    <property type="entry name" value="Melanocortin receptor 4"/>
    <property type="match status" value="1"/>
</dbReference>
<dbReference type="PRINTS" id="PR00237">
    <property type="entry name" value="GPCRRHODOPSN"/>
</dbReference>
<evidence type="ECO:0000256" key="3">
    <source>
        <dbReference type="ARBA" id="ARBA00022475"/>
    </source>
</evidence>
<feature type="transmembrane region" description="Helical" evidence="13">
    <location>
        <begin position="279"/>
        <end position="303"/>
    </location>
</feature>
<keyword evidence="4 12" id="KW-0812">Transmembrane</keyword>
<dbReference type="InterPro" id="IPR017452">
    <property type="entry name" value="GPCR_Rhodpsn_7TM"/>
</dbReference>
<keyword evidence="5 13" id="KW-1133">Transmembrane helix</keyword>
<dbReference type="Pfam" id="PF00001">
    <property type="entry name" value="7tm_1"/>
    <property type="match status" value="1"/>
</dbReference>
<evidence type="ECO:0000256" key="13">
    <source>
        <dbReference type="SAM" id="Phobius"/>
    </source>
</evidence>
<dbReference type="AlphaFoldDB" id="A0A8C5DAI8"/>
<reference evidence="15" key="2">
    <citation type="submission" date="2025-08" db="UniProtKB">
        <authorList>
            <consortium name="Ensembl"/>
        </authorList>
    </citation>
    <scope>IDENTIFICATION</scope>
</reference>
<reference evidence="15" key="3">
    <citation type="submission" date="2025-09" db="UniProtKB">
        <authorList>
            <consortium name="Ensembl"/>
        </authorList>
    </citation>
    <scope>IDENTIFICATION</scope>
</reference>
<evidence type="ECO:0000256" key="12">
    <source>
        <dbReference type="RuleBase" id="RU000688"/>
    </source>
</evidence>
<comment type="subcellular location">
    <subcellularLocation>
        <location evidence="1">Cell membrane</location>
        <topology evidence="1">Multi-pass membrane protein</topology>
    </subcellularLocation>
</comment>
<evidence type="ECO:0000256" key="5">
    <source>
        <dbReference type="ARBA" id="ARBA00022989"/>
    </source>
</evidence>
<feature type="transmembrane region" description="Helical" evidence="13">
    <location>
        <begin position="130"/>
        <end position="151"/>
    </location>
</feature>
<accession>A0A8C5DAI8</accession>
<dbReference type="Gene3D" id="1.20.1070.10">
    <property type="entry name" value="Rhodopsin 7-helix transmembrane proteins"/>
    <property type="match status" value="1"/>
</dbReference>
<dbReference type="PRINTS" id="PR01063">
    <property type="entry name" value="MELNOCORTN5R"/>
</dbReference>
<feature type="transmembrane region" description="Helical" evidence="13">
    <location>
        <begin position="250"/>
        <end position="273"/>
    </location>
</feature>
<comment type="similarity">
    <text evidence="12">Belongs to the G-protein coupled receptor 1 family.</text>
</comment>
<feature type="transmembrane region" description="Helical" evidence="13">
    <location>
        <begin position="55"/>
        <end position="75"/>
    </location>
</feature>
<keyword evidence="8 12" id="KW-0675">Receptor</keyword>
<dbReference type="PRINTS" id="PR00535">
    <property type="entry name" value="MELNOCORTINR"/>
</dbReference>
<dbReference type="PRINTS" id="PR00534">
    <property type="entry name" value="MCRFAMILY"/>
</dbReference>
<evidence type="ECO:0000256" key="11">
    <source>
        <dbReference type="ARBA" id="ARBA00025181"/>
    </source>
</evidence>
<evidence type="ECO:0000256" key="10">
    <source>
        <dbReference type="ARBA" id="ARBA00023224"/>
    </source>
</evidence>
<dbReference type="InterPro" id="IPR001671">
    <property type="entry name" value="Melcrt_ACTH_rcpt"/>
</dbReference>
<name>A0A8C5DAI8_GOUWI</name>
<comment type="function">
    <text evidence="11">Receptor for MSH (alpha, beta and gamma) and ACTH. The activity of this receptor is mediated by G proteins which activate adenylate cyclase. This receptor is a possible mediator of the immunomodulation properties of melanocortins.</text>
</comment>
<gene>
    <name evidence="15" type="primary">mc5ra</name>
</gene>
<reference evidence="15" key="1">
    <citation type="submission" date="2020-06" db="EMBL/GenBank/DDBJ databases">
        <authorList>
            <consortium name="Wellcome Sanger Institute Data Sharing"/>
        </authorList>
    </citation>
    <scope>NUCLEOTIDE SEQUENCE [LARGE SCALE GENOMIC DNA]</scope>
</reference>
<dbReference type="SUPFAM" id="SSF81321">
    <property type="entry name" value="Family A G protein-coupled receptor-like"/>
    <property type="match status" value="1"/>
</dbReference>
<dbReference type="PANTHER" id="PTHR22750">
    <property type="entry name" value="G-PROTEIN COUPLED RECEPTOR"/>
    <property type="match status" value="1"/>
</dbReference>
<feature type="transmembrane region" description="Helical" evidence="13">
    <location>
        <begin position="198"/>
        <end position="223"/>
    </location>
</feature>
<keyword evidence="10 12" id="KW-0807">Transducer</keyword>
<keyword evidence="9" id="KW-0325">Glycoprotein</keyword>
<feature type="domain" description="G-protein coupled receptors family 1 profile" evidence="14">
    <location>
        <begin position="66"/>
        <end position="308"/>
    </location>
</feature>